<accession>A0A6B0VAK9</accession>
<name>A0A6B0VAK9_IXORI</name>
<dbReference type="AlphaFoldDB" id="A0A6B0VAK9"/>
<protein>
    <submittedName>
        <fullName evidence="2">Uncharacterized protein</fullName>
    </submittedName>
</protein>
<proteinExistence type="predicted"/>
<feature type="compositionally biased region" description="Basic residues" evidence="1">
    <location>
        <begin position="170"/>
        <end position="179"/>
    </location>
</feature>
<reference evidence="2" key="1">
    <citation type="submission" date="2019-12" db="EMBL/GenBank/DDBJ databases">
        <title>An insight into the sialome of adult female Ixodes ricinus ticks feeding for 6 days.</title>
        <authorList>
            <person name="Perner J."/>
            <person name="Ribeiro J.M.C."/>
        </authorList>
    </citation>
    <scope>NUCLEOTIDE SEQUENCE</scope>
    <source>
        <strain evidence="2">Semi-engorged</strain>
        <tissue evidence="2">Salivary glands</tissue>
    </source>
</reference>
<sequence>MLLLRVSRGSSVFFLGVAASGELPGRNGDREGGHLWCARKLVPAEQQRFHGEHLRLEIRQGAVLFGCIQCFGTTTIPPVLANRALERSNGLPQLTDGRRQGIQLLLDLHQAVLLLGQLLAPQVWLEESLVEVIGSVAGHSDEHHGRRDVPHVSPHGQLWWLQGMWKHSHGDRRRKRRGKGAGNVADVGNRHSPGPLNGAVDFFICQSLFEQECSFLRQRTSLHAGILEEVDCSRYKCFSRRLYRLTLLRGLNSGRLFCRSWFARTLVHFKAPRWFQNRRCRARSVRFHRTRFFRLSFISRESVNLSTIPRVAQYYVVHYQASF</sequence>
<organism evidence="2">
    <name type="scientific">Ixodes ricinus</name>
    <name type="common">Common tick</name>
    <name type="synonym">Acarus ricinus</name>
    <dbReference type="NCBI Taxonomy" id="34613"/>
    <lineage>
        <taxon>Eukaryota</taxon>
        <taxon>Metazoa</taxon>
        <taxon>Ecdysozoa</taxon>
        <taxon>Arthropoda</taxon>
        <taxon>Chelicerata</taxon>
        <taxon>Arachnida</taxon>
        <taxon>Acari</taxon>
        <taxon>Parasitiformes</taxon>
        <taxon>Ixodida</taxon>
        <taxon>Ixodoidea</taxon>
        <taxon>Ixodidae</taxon>
        <taxon>Ixodinae</taxon>
        <taxon>Ixodes</taxon>
    </lineage>
</organism>
<dbReference type="EMBL" id="GIFC01016185">
    <property type="protein sequence ID" value="MXU98268.1"/>
    <property type="molecule type" value="Transcribed_RNA"/>
</dbReference>
<evidence type="ECO:0000313" key="2">
    <source>
        <dbReference type="EMBL" id="MXU98268.1"/>
    </source>
</evidence>
<evidence type="ECO:0000256" key="1">
    <source>
        <dbReference type="SAM" id="MobiDB-lite"/>
    </source>
</evidence>
<feature type="region of interest" description="Disordered" evidence="1">
    <location>
        <begin position="170"/>
        <end position="190"/>
    </location>
</feature>